<organism evidence="11 12">
    <name type="scientific">Candidatus Omnitrophus magneticus</name>
    <dbReference type="NCBI Taxonomy" id="1609969"/>
    <lineage>
        <taxon>Bacteria</taxon>
        <taxon>Pseudomonadati</taxon>
        <taxon>Candidatus Omnitrophota</taxon>
        <taxon>Candidatus Omnitrophus</taxon>
    </lineage>
</organism>
<dbReference type="PRINTS" id="PR00326">
    <property type="entry name" value="GTP1OBG"/>
</dbReference>
<comment type="subcellular location">
    <subcellularLocation>
        <location evidence="6">Cytoplasm</location>
    </subcellularLocation>
    <text evidence="6">May associate with membranes.</text>
</comment>
<dbReference type="EMBL" id="JYNY01000623">
    <property type="protein sequence ID" value="KJJ83310.1"/>
    <property type="molecule type" value="Genomic_DNA"/>
</dbReference>
<dbReference type="PIRSF" id="PIRSF006809">
    <property type="entry name" value="GTP-binding_hflX_prd"/>
    <property type="match status" value="1"/>
</dbReference>
<dbReference type="FunFam" id="3.40.50.11060:FF:000001">
    <property type="entry name" value="GTPase HflX"/>
    <property type="match status" value="1"/>
</dbReference>
<keyword evidence="3 6" id="KW-0547">Nucleotide-binding</keyword>
<gene>
    <name evidence="6" type="primary">hflX</name>
    <name evidence="11" type="ORF">OMAG_002819</name>
</gene>
<dbReference type="AlphaFoldDB" id="A0A0F0CPF9"/>
<dbReference type="HAMAP" id="MF_00900">
    <property type="entry name" value="GTPase_HflX"/>
    <property type="match status" value="1"/>
</dbReference>
<dbReference type="SUPFAM" id="SSF52540">
    <property type="entry name" value="P-loop containing nucleoside triphosphate hydrolases"/>
    <property type="match status" value="1"/>
</dbReference>
<feature type="binding site" evidence="7">
    <location>
        <begin position="315"/>
        <end position="318"/>
    </location>
    <ligand>
        <name>GTP</name>
        <dbReference type="ChEBI" id="CHEBI:37565"/>
    </ligand>
</feature>
<comment type="function">
    <text evidence="6">GTPase that associates with the 50S ribosomal subunit and may have a role during protein synthesis or ribosome biogenesis.</text>
</comment>
<keyword evidence="1 6" id="KW-0963">Cytoplasm</keyword>
<dbReference type="PANTHER" id="PTHR10229">
    <property type="entry name" value="GTP-BINDING PROTEIN HFLX"/>
    <property type="match status" value="1"/>
</dbReference>
<dbReference type="Pfam" id="PF13167">
    <property type="entry name" value="GTP-bdg_N"/>
    <property type="match status" value="1"/>
</dbReference>
<comment type="subunit">
    <text evidence="6">Monomer. Associates with the 50S ribosomal subunit.</text>
</comment>
<keyword evidence="5 6" id="KW-0342">GTP-binding</keyword>
<comment type="caution">
    <text evidence="11">The sequence shown here is derived from an EMBL/GenBank/DDBJ whole genome shotgun (WGS) entry which is preliminary data.</text>
</comment>
<dbReference type="InterPro" id="IPR025121">
    <property type="entry name" value="GTPase_HflX_N"/>
</dbReference>
<dbReference type="GO" id="GO:0043022">
    <property type="term" value="F:ribosome binding"/>
    <property type="evidence" value="ECO:0007669"/>
    <property type="project" value="TreeGrafter"/>
</dbReference>
<dbReference type="InterPro" id="IPR032305">
    <property type="entry name" value="GTP-bd_M"/>
</dbReference>
<dbReference type="PROSITE" id="PS51705">
    <property type="entry name" value="G_HFLX"/>
    <property type="match status" value="1"/>
</dbReference>
<dbReference type="InterPro" id="IPR016496">
    <property type="entry name" value="GTPase_HflX"/>
</dbReference>
<dbReference type="PANTHER" id="PTHR10229:SF0">
    <property type="entry name" value="GTP-BINDING PROTEIN 6-RELATED"/>
    <property type="match status" value="1"/>
</dbReference>
<keyword evidence="2 8" id="KW-0479">Metal-binding</keyword>
<keyword evidence="9" id="KW-0175">Coiled coil</keyword>
<dbReference type="CDD" id="cd01878">
    <property type="entry name" value="HflX"/>
    <property type="match status" value="1"/>
</dbReference>
<dbReference type="GO" id="GO:0005737">
    <property type="term" value="C:cytoplasm"/>
    <property type="evidence" value="ECO:0007669"/>
    <property type="project" value="UniProtKB-SubCell"/>
</dbReference>
<dbReference type="Gene3D" id="3.40.50.300">
    <property type="entry name" value="P-loop containing nucleotide triphosphate hydrolases"/>
    <property type="match status" value="1"/>
</dbReference>
<dbReference type="GO" id="GO:0003924">
    <property type="term" value="F:GTPase activity"/>
    <property type="evidence" value="ECO:0007669"/>
    <property type="project" value="UniProtKB-UniRule"/>
</dbReference>
<evidence type="ECO:0000259" key="10">
    <source>
        <dbReference type="PROSITE" id="PS51705"/>
    </source>
</evidence>
<dbReference type="Pfam" id="PF16360">
    <property type="entry name" value="GTP-bdg_M"/>
    <property type="match status" value="1"/>
</dbReference>
<protein>
    <recommendedName>
        <fullName evidence="6">GTPase HflX</fullName>
    </recommendedName>
    <alternativeName>
        <fullName evidence="6">GTP-binding protein HflX</fullName>
    </alternativeName>
</protein>
<dbReference type="InterPro" id="IPR042108">
    <property type="entry name" value="GTPase_HflX_N_sf"/>
</dbReference>
<evidence type="ECO:0000256" key="5">
    <source>
        <dbReference type="ARBA" id="ARBA00023134"/>
    </source>
</evidence>
<dbReference type="Gene3D" id="6.10.250.2860">
    <property type="match status" value="1"/>
</dbReference>
<dbReference type="Proteomes" id="UP000033428">
    <property type="component" value="Unassembled WGS sequence"/>
</dbReference>
<evidence type="ECO:0000256" key="2">
    <source>
        <dbReference type="ARBA" id="ARBA00022723"/>
    </source>
</evidence>
<dbReference type="GO" id="GO:0046872">
    <property type="term" value="F:metal ion binding"/>
    <property type="evidence" value="ECO:0007669"/>
    <property type="project" value="UniProtKB-KW"/>
</dbReference>
<name>A0A0F0CPF9_9BACT</name>
<dbReference type="PATRIC" id="fig|1609969.3.peg.3029"/>
<evidence type="ECO:0000313" key="12">
    <source>
        <dbReference type="Proteomes" id="UP000033428"/>
    </source>
</evidence>
<feature type="binding site" evidence="8">
    <location>
        <position position="209"/>
    </location>
    <ligand>
        <name>Mg(2+)</name>
        <dbReference type="ChEBI" id="CHEBI:18420"/>
    </ligand>
</feature>
<feature type="binding site" evidence="8">
    <location>
        <position position="229"/>
    </location>
    <ligand>
        <name>Mg(2+)</name>
        <dbReference type="ChEBI" id="CHEBI:18420"/>
    </ligand>
</feature>
<feature type="coiled-coil region" evidence="9">
    <location>
        <begin position="155"/>
        <end position="182"/>
    </location>
</feature>
<evidence type="ECO:0000256" key="4">
    <source>
        <dbReference type="ARBA" id="ARBA00022842"/>
    </source>
</evidence>
<feature type="binding site" evidence="7">
    <location>
        <begin position="340"/>
        <end position="342"/>
    </location>
    <ligand>
        <name>GTP</name>
        <dbReference type="ChEBI" id="CHEBI:37565"/>
    </ligand>
</feature>
<dbReference type="InterPro" id="IPR030394">
    <property type="entry name" value="G_HFLX_dom"/>
</dbReference>
<evidence type="ECO:0000256" key="1">
    <source>
        <dbReference type="ARBA" id="ARBA00022490"/>
    </source>
</evidence>
<dbReference type="Gene3D" id="3.40.50.11060">
    <property type="entry name" value="GTPase HflX, N-terminal domain"/>
    <property type="match status" value="1"/>
</dbReference>
<feature type="binding site" evidence="7">
    <location>
        <begin position="202"/>
        <end position="209"/>
    </location>
    <ligand>
        <name>GTP</name>
        <dbReference type="ChEBI" id="CHEBI:37565"/>
    </ligand>
</feature>
<accession>A0A0F0CPF9</accession>
<evidence type="ECO:0000256" key="8">
    <source>
        <dbReference type="PIRSR" id="PIRSR006809-2"/>
    </source>
</evidence>
<evidence type="ECO:0000256" key="6">
    <source>
        <dbReference type="HAMAP-Rule" id="MF_00900"/>
    </source>
</evidence>
<evidence type="ECO:0000256" key="3">
    <source>
        <dbReference type="ARBA" id="ARBA00022741"/>
    </source>
</evidence>
<dbReference type="InterPro" id="IPR027417">
    <property type="entry name" value="P-loop_NTPase"/>
</dbReference>
<evidence type="ECO:0000256" key="7">
    <source>
        <dbReference type="PIRSR" id="PIRSR006809-1"/>
    </source>
</evidence>
<feature type="binding site" evidence="7">
    <location>
        <begin position="249"/>
        <end position="252"/>
    </location>
    <ligand>
        <name>GTP</name>
        <dbReference type="ChEBI" id="CHEBI:37565"/>
    </ligand>
</feature>
<dbReference type="Pfam" id="PF01926">
    <property type="entry name" value="MMR_HSR1"/>
    <property type="match status" value="1"/>
</dbReference>
<keyword evidence="12" id="KW-1185">Reference proteome</keyword>
<comment type="similarity">
    <text evidence="6">Belongs to the TRAFAC class OBG-HflX-like GTPase superfamily. HflX GTPase family.</text>
</comment>
<reference evidence="11 12" key="1">
    <citation type="submission" date="2015-02" db="EMBL/GenBank/DDBJ databases">
        <title>Single-cell genomics of uncultivated deep-branching MTB reveals a conserved set of magnetosome genes.</title>
        <authorList>
            <person name="Kolinko S."/>
            <person name="Richter M."/>
            <person name="Glockner F.O."/>
            <person name="Brachmann A."/>
            <person name="Schuler D."/>
        </authorList>
    </citation>
    <scope>NUCLEOTIDE SEQUENCE [LARGE SCALE GENOMIC DNA]</scope>
    <source>
        <strain evidence="11">SKK-01</strain>
    </source>
</reference>
<dbReference type="GO" id="GO:0005525">
    <property type="term" value="F:GTP binding"/>
    <property type="evidence" value="ECO:0007669"/>
    <property type="project" value="UniProtKB-UniRule"/>
</dbReference>
<dbReference type="InterPro" id="IPR006073">
    <property type="entry name" value="GTP-bd"/>
</dbReference>
<proteinExistence type="inferred from homology"/>
<feature type="domain" description="Hflx-type G" evidence="10">
    <location>
        <begin position="196"/>
        <end position="362"/>
    </location>
</feature>
<sequence length="420" mass="47688">MKEKAILVTIEKPEVGEWSLDEKRIELEKLVKASGEAEIVFSIMCRLREITPAFLIGKGKVEEIKNLLIEHGADLVVFSDDLSPSQQRNLEEILEAKTIDRTQLILDIFARRATSNEGKLEVELAQLMYLVPRLSGMGIYLSRLGGGIGTRGPGEQKLEVDRRRIRERIEKLKKDLKDITRKRGVQSAQRERFSILTIALVGYTNSGKSTLFNVLTDSHIKAKDQLFSTLDPTVRKMVLPNNQIVLVADTVGFLNDLPHHLIESFKATLEEARRADVLFHVIDVSDPSIELKYSAVCKVLSELGVSEKPVFIVLNKSDKVEDTIEIERIKRKFENPIVISALRKEGLTELLEAVMTATQDEMDDIELNLPHKYYSIVNMIQEKGIIKKQDYKDDGIFIKARVPKKVKFAILKKLKELSQE</sequence>
<feature type="binding site" evidence="7">
    <location>
        <begin position="227"/>
        <end position="231"/>
    </location>
    <ligand>
        <name>GTP</name>
        <dbReference type="ChEBI" id="CHEBI:37565"/>
    </ligand>
</feature>
<comment type="cofactor">
    <cofactor evidence="8">
        <name>Mg(2+)</name>
        <dbReference type="ChEBI" id="CHEBI:18420"/>
    </cofactor>
</comment>
<evidence type="ECO:0000313" key="11">
    <source>
        <dbReference type="EMBL" id="KJJ83310.1"/>
    </source>
</evidence>
<evidence type="ECO:0000256" key="9">
    <source>
        <dbReference type="SAM" id="Coils"/>
    </source>
</evidence>
<keyword evidence="4 8" id="KW-0460">Magnesium</keyword>
<dbReference type="NCBIfam" id="TIGR03156">
    <property type="entry name" value="GTP_HflX"/>
    <property type="match status" value="1"/>
</dbReference>